<dbReference type="KEGG" id="hazt:108681635"/>
<evidence type="ECO:0000313" key="2">
    <source>
        <dbReference type="RefSeq" id="XP_018026176.1"/>
    </source>
</evidence>
<keyword evidence="1" id="KW-1185">Reference proteome</keyword>
<accession>A0A8B7PLA2</accession>
<evidence type="ECO:0000313" key="1">
    <source>
        <dbReference type="Proteomes" id="UP000694843"/>
    </source>
</evidence>
<organism evidence="1 2">
    <name type="scientific">Hyalella azteca</name>
    <name type="common">Amphipod</name>
    <dbReference type="NCBI Taxonomy" id="294128"/>
    <lineage>
        <taxon>Eukaryota</taxon>
        <taxon>Metazoa</taxon>
        <taxon>Ecdysozoa</taxon>
        <taxon>Arthropoda</taxon>
        <taxon>Crustacea</taxon>
        <taxon>Multicrustacea</taxon>
        <taxon>Malacostraca</taxon>
        <taxon>Eumalacostraca</taxon>
        <taxon>Peracarida</taxon>
        <taxon>Amphipoda</taxon>
        <taxon>Senticaudata</taxon>
        <taxon>Talitrida</taxon>
        <taxon>Talitroidea</taxon>
        <taxon>Hyalellidae</taxon>
        <taxon>Hyalella</taxon>
    </lineage>
</organism>
<sequence length="164" mass="17899">MVTPLPPRQGRMAARRRLDEKLQQEVATSVEDVPAVTEAASATAPVISPPLFSAIESTPAGAADAVPRAPIKPKRRTSPLLDVTEALPAAPVIPKRRTLIMSGSELALAPIDAVKKPAAARRIGRRRGIIIDKFIYIPREKFRFQLQEGHETLRAQNSRDTIVD</sequence>
<protein>
    <submittedName>
        <fullName evidence="2">Uncharacterized protein LOC108681635</fullName>
    </submittedName>
</protein>
<gene>
    <name evidence="2" type="primary">LOC108681635</name>
</gene>
<proteinExistence type="predicted"/>
<dbReference type="GeneID" id="108681635"/>
<dbReference type="Proteomes" id="UP000694843">
    <property type="component" value="Unplaced"/>
</dbReference>
<dbReference type="RefSeq" id="XP_018026176.1">
    <property type="nucleotide sequence ID" value="XM_018170687.1"/>
</dbReference>
<reference evidence="2" key="1">
    <citation type="submission" date="2025-08" db="UniProtKB">
        <authorList>
            <consortium name="RefSeq"/>
        </authorList>
    </citation>
    <scope>IDENTIFICATION</scope>
    <source>
        <tissue evidence="2">Whole organism</tissue>
    </source>
</reference>
<name>A0A8B7PLA2_HYAAZ</name>
<dbReference type="AlphaFoldDB" id="A0A8B7PLA2"/>